<evidence type="ECO:0000313" key="3">
    <source>
        <dbReference type="Proteomes" id="UP000439903"/>
    </source>
</evidence>
<dbReference type="OrthoDB" id="2442657at2759"/>
<organism evidence="2 3">
    <name type="scientific">Gigaspora margarita</name>
    <dbReference type="NCBI Taxonomy" id="4874"/>
    <lineage>
        <taxon>Eukaryota</taxon>
        <taxon>Fungi</taxon>
        <taxon>Fungi incertae sedis</taxon>
        <taxon>Mucoromycota</taxon>
        <taxon>Glomeromycotina</taxon>
        <taxon>Glomeromycetes</taxon>
        <taxon>Diversisporales</taxon>
        <taxon>Gigasporaceae</taxon>
        <taxon>Gigaspora</taxon>
    </lineage>
</organism>
<sequence>MDIIIEATDIDYLRTSTINIAASESSYSKVSDTPSIIDIIDDDIDSTITKTLQNQYGLVEKLANSTNADVEAGPTCNNKRYHTTVEDYVEDDNDNDNEKGTDLFCDEDLQDIEEQEESQSRKKKNI</sequence>
<name>A0A8H3X4D3_GIGMA</name>
<dbReference type="EMBL" id="WTPW01001875">
    <property type="protein sequence ID" value="KAF0409672.1"/>
    <property type="molecule type" value="Genomic_DNA"/>
</dbReference>
<feature type="region of interest" description="Disordered" evidence="1">
    <location>
        <begin position="87"/>
        <end position="126"/>
    </location>
</feature>
<reference evidence="2 3" key="1">
    <citation type="journal article" date="2019" name="Environ. Microbiol.">
        <title>At the nexus of three kingdoms: the genome of the mycorrhizal fungus Gigaspora margarita provides insights into plant, endobacterial and fungal interactions.</title>
        <authorList>
            <person name="Venice F."/>
            <person name="Ghignone S."/>
            <person name="Salvioli di Fossalunga A."/>
            <person name="Amselem J."/>
            <person name="Novero M."/>
            <person name="Xianan X."/>
            <person name="Sedzielewska Toro K."/>
            <person name="Morin E."/>
            <person name="Lipzen A."/>
            <person name="Grigoriev I.V."/>
            <person name="Henrissat B."/>
            <person name="Martin F.M."/>
            <person name="Bonfante P."/>
        </authorList>
    </citation>
    <scope>NUCLEOTIDE SEQUENCE [LARGE SCALE GENOMIC DNA]</scope>
    <source>
        <strain evidence="2 3">BEG34</strain>
    </source>
</reference>
<proteinExistence type="predicted"/>
<accession>A0A8H3X4D3</accession>
<keyword evidence="3" id="KW-1185">Reference proteome</keyword>
<protein>
    <submittedName>
        <fullName evidence="2">Uncharacterized protein</fullName>
    </submittedName>
</protein>
<feature type="compositionally biased region" description="Acidic residues" evidence="1">
    <location>
        <begin position="104"/>
        <end position="117"/>
    </location>
</feature>
<comment type="caution">
    <text evidence="2">The sequence shown here is derived from an EMBL/GenBank/DDBJ whole genome shotgun (WGS) entry which is preliminary data.</text>
</comment>
<gene>
    <name evidence="2" type="ORF">F8M41_008341</name>
</gene>
<evidence type="ECO:0000313" key="2">
    <source>
        <dbReference type="EMBL" id="KAF0409672.1"/>
    </source>
</evidence>
<evidence type="ECO:0000256" key="1">
    <source>
        <dbReference type="SAM" id="MobiDB-lite"/>
    </source>
</evidence>
<dbReference type="Proteomes" id="UP000439903">
    <property type="component" value="Unassembled WGS sequence"/>
</dbReference>
<dbReference type="AlphaFoldDB" id="A0A8H3X4D3"/>